<dbReference type="InterPro" id="IPR039766">
    <property type="entry name" value="Vps53"/>
</dbReference>
<feature type="compositionally biased region" description="Basic and acidic residues" evidence="8">
    <location>
        <begin position="880"/>
        <end position="901"/>
    </location>
</feature>
<organism evidence="11 12">
    <name type="scientific">Cymbomonas tetramitiformis</name>
    <dbReference type="NCBI Taxonomy" id="36881"/>
    <lineage>
        <taxon>Eukaryota</taxon>
        <taxon>Viridiplantae</taxon>
        <taxon>Chlorophyta</taxon>
        <taxon>Pyramimonadophyceae</taxon>
        <taxon>Pyramimonadales</taxon>
        <taxon>Pyramimonadaceae</taxon>
        <taxon>Cymbomonas</taxon>
    </lineage>
</organism>
<evidence type="ECO:0000256" key="6">
    <source>
        <dbReference type="ARBA" id="ARBA00023136"/>
    </source>
</evidence>
<keyword evidence="12" id="KW-1185">Reference proteome</keyword>
<dbReference type="InterPro" id="IPR007234">
    <property type="entry name" value="Vps53_N"/>
</dbReference>
<feature type="coiled-coil region" evidence="7">
    <location>
        <begin position="54"/>
        <end position="106"/>
    </location>
</feature>
<keyword evidence="7" id="KW-0175">Coiled coil</keyword>
<dbReference type="Pfam" id="PF16854">
    <property type="entry name" value="VPS53_C"/>
    <property type="match status" value="1"/>
</dbReference>
<keyword evidence="6" id="KW-0472">Membrane</keyword>
<comment type="subcellular location">
    <subcellularLocation>
        <location evidence="2">Endosome membrane</location>
        <topology evidence="2">Peripheral membrane protein</topology>
    </subcellularLocation>
    <subcellularLocation>
        <location evidence="1">Golgi apparatus</location>
        <location evidence="1">trans-Golgi network membrane</location>
        <topology evidence="1">Peripheral membrane protein</topology>
    </subcellularLocation>
</comment>
<dbReference type="GO" id="GO:0000938">
    <property type="term" value="C:GARP complex"/>
    <property type="evidence" value="ECO:0007669"/>
    <property type="project" value="InterPro"/>
</dbReference>
<dbReference type="GO" id="GO:0042147">
    <property type="term" value="P:retrograde transport, endosome to Golgi"/>
    <property type="evidence" value="ECO:0007669"/>
    <property type="project" value="InterPro"/>
</dbReference>
<evidence type="ECO:0000256" key="8">
    <source>
        <dbReference type="SAM" id="MobiDB-lite"/>
    </source>
</evidence>
<dbReference type="AlphaFoldDB" id="A0AAE0FM29"/>
<accession>A0AAE0FM29</accession>
<evidence type="ECO:0000256" key="2">
    <source>
        <dbReference type="ARBA" id="ARBA00004481"/>
    </source>
</evidence>
<dbReference type="EMBL" id="LGRX02016361">
    <property type="protein sequence ID" value="KAK3262239.1"/>
    <property type="molecule type" value="Genomic_DNA"/>
</dbReference>
<feature type="domain" description="Vps53 C-terminal" evidence="10">
    <location>
        <begin position="680"/>
        <end position="758"/>
    </location>
</feature>
<evidence type="ECO:0000256" key="4">
    <source>
        <dbReference type="ARBA" id="ARBA00022753"/>
    </source>
</evidence>
<name>A0AAE0FM29_9CHLO</name>
<dbReference type="InterPro" id="IPR042044">
    <property type="entry name" value="EXOC6PINT-1/Sec15/Tip20_C_dom2"/>
</dbReference>
<gene>
    <name evidence="11" type="ORF">CYMTET_28892</name>
</gene>
<evidence type="ECO:0000256" key="1">
    <source>
        <dbReference type="ARBA" id="ARBA00004150"/>
    </source>
</evidence>
<feature type="domain" description="Vps53 N-terminal" evidence="9">
    <location>
        <begin position="30"/>
        <end position="461"/>
    </location>
</feature>
<dbReference type="Gene3D" id="1.20.58.670">
    <property type="entry name" value="Dsl1p vesicle tethering complex, Tip20p subunit, domain D"/>
    <property type="match status" value="1"/>
</dbReference>
<evidence type="ECO:0000256" key="7">
    <source>
        <dbReference type="SAM" id="Coils"/>
    </source>
</evidence>
<protein>
    <submittedName>
        <fullName evidence="11">HIT domain protein</fullName>
    </submittedName>
</protein>
<feature type="region of interest" description="Disordered" evidence="8">
    <location>
        <begin position="802"/>
        <end position="901"/>
    </location>
</feature>
<dbReference type="PANTHER" id="PTHR12820:SF0">
    <property type="entry name" value="VACUOLAR PROTEIN SORTING-ASSOCIATED PROTEIN 53 HOMOLOG"/>
    <property type="match status" value="1"/>
</dbReference>
<evidence type="ECO:0000256" key="3">
    <source>
        <dbReference type="ARBA" id="ARBA00008628"/>
    </source>
</evidence>
<evidence type="ECO:0000259" key="9">
    <source>
        <dbReference type="Pfam" id="PF04100"/>
    </source>
</evidence>
<sequence>MEQESACIPSDETKIVLKANESKDPFDDAEFNTVDFVNRIFPNEQKLSGLDPLIQNLKQRIRRVDAEILDAVRHQSSSGNRAKQDLDQAKRAIQDLFTRIRDIQGKAEQSELMVQEICRDIKKLDCAKKNLTGTITALRRLAMLVAAVDQLESMSSKRMYREAANMLEAVNQLSTHFDSFKYVPKISEMRGKIDTIKLMLKSNIFKEFDSLSHLDPDKDNSQVTSQLAESCLVVDVLETHIREELLADICSKEMTAYKQVFSTSGESARLDRTSARYTWFKKQLRTKQEIWDLFPAAWRVPKMICMYFCKITRAQISEILDDQLQVETGEASVRTLLEALHKTLEFEQELEERFGGSEGLQIEEEHSAGNVEEEEFEDGSAAAVRSKYERARQAKADAENGEGETAAVVPAPPELDGAVAAAARIIFKGNISSCFEPHLKAYVDLEERQLLEHLEKIIQEETWDVDDNTEAKVLGSAAALFLNIKKVFKRCSQLTRRETLFNLYKVFQKILKMYSNKLIVRLPIVTAGVKISDKDERIVCLVINTAEYCKETVSPLGETIAKVLDKPFSEGIDMTSEEDEFAMAITKALGLLVQSMEGRLDTELQNMVRTKWDTVEAVGDQSEYVSTCNALLSHSIPIIGSLISANNFHFFFDKLVVSFAPRVYQSILKCRRFSQAGAQQLLLDTIAIKTLLLDIPTLGSSQPAPASYTKQVNRLMGKAEALLKVILSPVDGLCDTFRALLPESAPADFKTVLDLKGLKKADSQALIEEWGRRSGAVPGAAPRTAMLGKITSSMGGASMTAVGSSMSSMGSSMMNSMSSQMPSMSISRNSSGQDSMGGLRSKLRFGGMMSTGAGGNSDKGNVEAKAAETKSTGEGVKGSAADKARNLFSWRNKDKDAGAGK</sequence>
<dbReference type="Pfam" id="PF04100">
    <property type="entry name" value="Vps53_N"/>
    <property type="match status" value="1"/>
</dbReference>
<dbReference type="GO" id="GO:0005829">
    <property type="term" value="C:cytosol"/>
    <property type="evidence" value="ECO:0007669"/>
    <property type="project" value="GOC"/>
</dbReference>
<comment type="caution">
    <text evidence="11">The sequence shown here is derived from an EMBL/GenBank/DDBJ whole genome shotgun (WGS) entry which is preliminary data.</text>
</comment>
<evidence type="ECO:0000256" key="5">
    <source>
        <dbReference type="ARBA" id="ARBA00023034"/>
    </source>
</evidence>
<feature type="compositionally biased region" description="Low complexity" evidence="8">
    <location>
        <begin position="802"/>
        <end position="832"/>
    </location>
</feature>
<reference evidence="11 12" key="1">
    <citation type="journal article" date="2015" name="Genome Biol. Evol.">
        <title>Comparative Genomics of a Bacterivorous Green Alga Reveals Evolutionary Causalities and Consequences of Phago-Mixotrophic Mode of Nutrition.</title>
        <authorList>
            <person name="Burns J.A."/>
            <person name="Paasch A."/>
            <person name="Narechania A."/>
            <person name="Kim E."/>
        </authorList>
    </citation>
    <scope>NUCLEOTIDE SEQUENCE [LARGE SCALE GENOMIC DNA]</scope>
    <source>
        <strain evidence="11 12">PLY_AMNH</strain>
    </source>
</reference>
<dbReference type="InterPro" id="IPR031745">
    <property type="entry name" value="Vps53_C"/>
</dbReference>
<evidence type="ECO:0000259" key="10">
    <source>
        <dbReference type="Pfam" id="PF16854"/>
    </source>
</evidence>
<dbReference type="PANTHER" id="PTHR12820">
    <property type="entry name" value="VACUOLAR SORTING PROTEIN 53"/>
    <property type="match status" value="1"/>
</dbReference>
<dbReference type="Proteomes" id="UP001190700">
    <property type="component" value="Unassembled WGS sequence"/>
</dbReference>
<keyword evidence="5" id="KW-0333">Golgi apparatus</keyword>
<evidence type="ECO:0000313" key="11">
    <source>
        <dbReference type="EMBL" id="KAK3262239.1"/>
    </source>
</evidence>
<proteinExistence type="inferred from homology"/>
<comment type="similarity">
    <text evidence="3">Belongs to the VPS53 family.</text>
</comment>
<dbReference type="GO" id="GO:0010008">
    <property type="term" value="C:endosome membrane"/>
    <property type="evidence" value="ECO:0007669"/>
    <property type="project" value="UniProtKB-SubCell"/>
</dbReference>
<evidence type="ECO:0000313" key="12">
    <source>
        <dbReference type="Proteomes" id="UP001190700"/>
    </source>
</evidence>
<keyword evidence="4" id="KW-0967">Endosome</keyword>